<proteinExistence type="predicted"/>
<name>A0A0K1QAB7_9BACT</name>
<dbReference type="InterPro" id="IPR009091">
    <property type="entry name" value="RCC1/BLIP-II"/>
</dbReference>
<dbReference type="Pfam" id="PF00415">
    <property type="entry name" value="RCC1"/>
    <property type="match status" value="1"/>
</dbReference>
<organism evidence="3 4">
    <name type="scientific">Labilithrix luteola</name>
    <dbReference type="NCBI Taxonomy" id="1391654"/>
    <lineage>
        <taxon>Bacteria</taxon>
        <taxon>Pseudomonadati</taxon>
        <taxon>Myxococcota</taxon>
        <taxon>Polyangia</taxon>
        <taxon>Polyangiales</taxon>
        <taxon>Labilitrichaceae</taxon>
        <taxon>Labilithrix</taxon>
    </lineage>
</organism>
<dbReference type="KEGG" id="llu:AKJ09_09352"/>
<sequence length="416" mass="42189">MKSRSLLLLALGTGFVVSAFACSETSDAPAWDSSSDDTTDASRPDASLPETSASVEDASVPDVVEPYDGSPAPVACDGSPCVVRLVGGPSVFCGVIDDGTVRCWGEPSLVGGAPDDGSDPNPGPAAIAGIAGAIDIAITSSNVCAVLGDGGVDCWDAVDRTPVRSSDAPSTLRLALGAEMSCAVALNGDLDCWGDSALFGSGLRTVGLGGRKAVDVAVTDTAAFVLDDEGTLCSWGARGVTLGRSTSLDVDDVPRPVVGLPPVRSFAASASHVCAVTTDGRLFCWGNGTNGLLGVGHARDESEPADVSFAQGDWPFQISAADSHSCARLTNGEVACWGGGNTWGELGFATRSAAYVPSKLTTLAPDIVAVATGLSSSCALTKGGAVWCWGDDRSGQLGQGKEDSSRHWTPTQVTFP</sequence>
<gene>
    <name evidence="3" type="ORF">AKJ09_09352</name>
</gene>
<feature type="compositionally biased region" description="Polar residues" evidence="1">
    <location>
        <begin position="407"/>
        <end position="416"/>
    </location>
</feature>
<dbReference type="AlphaFoldDB" id="A0A0K1QAB7"/>
<dbReference type="PROSITE" id="PS50012">
    <property type="entry name" value="RCC1_3"/>
    <property type="match status" value="3"/>
</dbReference>
<evidence type="ECO:0008006" key="5">
    <source>
        <dbReference type="Google" id="ProtNLM"/>
    </source>
</evidence>
<feature type="compositionally biased region" description="Basic and acidic residues" evidence="1">
    <location>
        <begin position="396"/>
        <end position="406"/>
    </location>
</feature>
<keyword evidence="2" id="KW-0732">Signal</keyword>
<feature type="region of interest" description="Disordered" evidence="1">
    <location>
        <begin position="26"/>
        <end position="66"/>
    </location>
</feature>
<dbReference type="Proteomes" id="UP000064967">
    <property type="component" value="Chromosome"/>
</dbReference>
<dbReference type="OrthoDB" id="9758365at2"/>
<dbReference type="RefSeq" id="WP_146653568.1">
    <property type="nucleotide sequence ID" value="NZ_CP012333.1"/>
</dbReference>
<accession>A0A0K1QAB7</accession>
<feature type="region of interest" description="Disordered" evidence="1">
    <location>
        <begin position="396"/>
        <end position="416"/>
    </location>
</feature>
<dbReference type="InterPro" id="IPR000408">
    <property type="entry name" value="Reg_chr_condens"/>
</dbReference>
<keyword evidence="4" id="KW-1185">Reference proteome</keyword>
<dbReference type="Pfam" id="PF13540">
    <property type="entry name" value="RCC1_2"/>
    <property type="match status" value="1"/>
</dbReference>
<feature type="chain" id="PRO_5005466869" description="BNR repeat domain protein" evidence="2">
    <location>
        <begin position="22"/>
        <end position="416"/>
    </location>
</feature>
<reference evidence="3 4" key="1">
    <citation type="submission" date="2015-08" db="EMBL/GenBank/DDBJ databases">
        <authorList>
            <person name="Babu N.S."/>
            <person name="Beckwith C.J."/>
            <person name="Beseler K.G."/>
            <person name="Brison A."/>
            <person name="Carone J.V."/>
            <person name="Caskin T.P."/>
            <person name="Diamond M."/>
            <person name="Durham M.E."/>
            <person name="Foxe J.M."/>
            <person name="Go M."/>
            <person name="Henderson B.A."/>
            <person name="Jones I.B."/>
            <person name="McGettigan J.A."/>
            <person name="Micheletti S.J."/>
            <person name="Nasrallah M.E."/>
            <person name="Ortiz D."/>
            <person name="Piller C.R."/>
            <person name="Privatt S.R."/>
            <person name="Schneider S.L."/>
            <person name="Sharp S."/>
            <person name="Smith T.C."/>
            <person name="Stanton J.D."/>
            <person name="Ullery H.E."/>
            <person name="Wilson R.J."/>
            <person name="Serrano M.G."/>
            <person name="Buck G."/>
            <person name="Lee V."/>
            <person name="Wang Y."/>
            <person name="Carvalho R."/>
            <person name="Voegtly L."/>
            <person name="Shi R."/>
            <person name="Duckworth R."/>
            <person name="Johnson A."/>
            <person name="Loviza R."/>
            <person name="Walstead R."/>
            <person name="Shah Z."/>
            <person name="Kiflezghi M."/>
            <person name="Wade K."/>
            <person name="Ball S.L."/>
            <person name="Bradley K.W."/>
            <person name="Asai D.J."/>
            <person name="Bowman C.A."/>
            <person name="Russell D.A."/>
            <person name="Pope W.H."/>
            <person name="Jacobs-Sera D."/>
            <person name="Hendrix R.W."/>
            <person name="Hatfull G.F."/>
        </authorList>
    </citation>
    <scope>NUCLEOTIDE SEQUENCE [LARGE SCALE GENOMIC DNA]</scope>
    <source>
        <strain evidence="3 4">DSM 27648</strain>
    </source>
</reference>
<dbReference type="STRING" id="1391654.AKJ09_09352"/>
<dbReference type="EMBL" id="CP012333">
    <property type="protein sequence ID" value="AKV02689.1"/>
    <property type="molecule type" value="Genomic_DNA"/>
</dbReference>
<feature type="signal peptide" evidence="2">
    <location>
        <begin position="1"/>
        <end position="21"/>
    </location>
</feature>
<evidence type="ECO:0000256" key="1">
    <source>
        <dbReference type="SAM" id="MobiDB-lite"/>
    </source>
</evidence>
<dbReference type="SUPFAM" id="SSF50985">
    <property type="entry name" value="RCC1/BLIP-II"/>
    <property type="match status" value="2"/>
</dbReference>
<evidence type="ECO:0000313" key="4">
    <source>
        <dbReference type="Proteomes" id="UP000064967"/>
    </source>
</evidence>
<dbReference type="PANTHER" id="PTHR45982:SF1">
    <property type="entry name" value="REGULATOR OF CHROMOSOME CONDENSATION"/>
    <property type="match status" value="1"/>
</dbReference>
<dbReference type="GO" id="GO:0005085">
    <property type="term" value="F:guanyl-nucleotide exchange factor activity"/>
    <property type="evidence" value="ECO:0007669"/>
    <property type="project" value="TreeGrafter"/>
</dbReference>
<dbReference type="PROSITE" id="PS51257">
    <property type="entry name" value="PROKAR_LIPOPROTEIN"/>
    <property type="match status" value="1"/>
</dbReference>
<protein>
    <recommendedName>
        <fullName evidence="5">BNR repeat domain protein</fullName>
    </recommendedName>
</protein>
<evidence type="ECO:0000256" key="2">
    <source>
        <dbReference type="SAM" id="SignalP"/>
    </source>
</evidence>
<dbReference type="InterPro" id="IPR051553">
    <property type="entry name" value="Ran_GTPase-activating"/>
</dbReference>
<evidence type="ECO:0000313" key="3">
    <source>
        <dbReference type="EMBL" id="AKV02689.1"/>
    </source>
</evidence>
<dbReference type="Gene3D" id="2.130.10.30">
    <property type="entry name" value="Regulator of chromosome condensation 1/beta-lactamase-inhibitor protein II"/>
    <property type="match status" value="2"/>
</dbReference>
<dbReference type="GO" id="GO:0005737">
    <property type="term" value="C:cytoplasm"/>
    <property type="evidence" value="ECO:0007669"/>
    <property type="project" value="TreeGrafter"/>
</dbReference>
<dbReference type="PANTHER" id="PTHR45982">
    <property type="entry name" value="REGULATOR OF CHROMOSOME CONDENSATION"/>
    <property type="match status" value="1"/>
</dbReference>